<feature type="transmembrane region" description="Helical" evidence="10">
    <location>
        <begin position="172"/>
        <end position="190"/>
    </location>
</feature>
<proteinExistence type="inferred from homology"/>
<feature type="compositionally biased region" description="Basic and acidic residues" evidence="9">
    <location>
        <begin position="1"/>
        <end position="26"/>
    </location>
</feature>
<evidence type="ECO:0000256" key="8">
    <source>
        <dbReference type="ARBA" id="ARBA00023136"/>
    </source>
</evidence>
<evidence type="ECO:0000256" key="10">
    <source>
        <dbReference type="SAM" id="Phobius"/>
    </source>
</evidence>
<dbReference type="EMBL" id="ONZQ02000012">
    <property type="protein sequence ID" value="SPO05347.1"/>
    <property type="molecule type" value="Genomic_DNA"/>
</dbReference>
<feature type="transmembrane region" description="Helical" evidence="10">
    <location>
        <begin position="499"/>
        <end position="520"/>
    </location>
</feature>
<keyword evidence="12" id="KW-1185">Reference proteome</keyword>
<comment type="similarity">
    <text evidence="2">Belongs to the oligopeptide OPT transporter family.</text>
</comment>
<keyword evidence="3" id="KW-0813">Transport</keyword>
<gene>
    <name evidence="11" type="ORF">DNG_08034</name>
</gene>
<feature type="transmembrane region" description="Helical" evidence="10">
    <location>
        <begin position="591"/>
        <end position="611"/>
    </location>
</feature>
<evidence type="ECO:0000256" key="6">
    <source>
        <dbReference type="ARBA" id="ARBA00022927"/>
    </source>
</evidence>
<dbReference type="NCBIfam" id="TIGR00728">
    <property type="entry name" value="OPT_sfam"/>
    <property type="match status" value="1"/>
</dbReference>
<keyword evidence="8 10" id="KW-0472">Membrane</keyword>
<evidence type="ECO:0000256" key="5">
    <source>
        <dbReference type="ARBA" id="ARBA00022856"/>
    </source>
</evidence>
<comment type="subcellular location">
    <subcellularLocation>
        <location evidence="1">Membrane</location>
        <topology evidence="1">Multi-pass membrane protein</topology>
    </subcellularLocation>
</comment>
<feature type="compositionally biased region" description="Basic and acidic residues" evidence="9">
    <location>
        <begin position="35"/>
        <end position="45"/>
    </location>
</feature>
<feature type="transmembrane region" description="Helical" evidence="10">
    <location>
        <begin position="565"/>
        <end position="585"/>
    </location>
</feature>
<dbReference type="GO" id="GO:0035673">
    <property type="term" value="F:oligopeptide transmembrane transporter activity"/>
    <property type="evidence" value="ECO:0007669"/>
    <property type="project" value="InterPro"/>
</dbReference>
<feature type="transmembrane region" description="Helical" evidence="10">
    <location>
        <begin position="822"/>
        <end position="843"/>
    </location>
</feature>
<dbReference type="NCBIfam" id="TIGR00727">
    <property type="entry name" value="ISP4_OPT"/>
    <property type="match status" value="1"/>
</dbReference>
<evidence type="ECO:0000256" key="2">
    <source>
        <dbReference type="ARBA" id="ARBA00008807"/>
    </source>
</evidence>
<evidence type="ECO:0000256" key="7">
    <source>
        <dbReference type="ARBA" id="ARBA00022989"/>
    </source>
</evidence>
<evidence type="ECO:0000256" key="9">
    <source>
        <dbReference type="SAM" id="MobiDB-lite"/>
    </source>
</evidence>
<dbReference type="InterPro" id="IPR004648">
    <property type="entry name" value="Oligpept_transpt"/>
</dbReference>
<evidence type="ECO:0000256" key="1">
    <source>
        <dbReference type="ARBA" id="ARBA00004141"/>
    </source>
</evidence>
<dbReference type="AlphaFoldDB" id="A0AAE8N3K8"/>
<name>A0AAE8N3K8_9PEZI</name>
<dbReference type="GO" id="GO:0015031">
    <property type="term" value="P:protein transport"/>
    <property type="evidence" value="ECO:0007669"/>
    <property type="project" value="UniProtKB-KW"/>
</dbReference>
<feature type="transmembrane region" description="Helical" evidence="10">
    <location>
        <begin position="675"/>
        <end position="695"/>
    </location>
</feature>
<evidence type="ECO:0000256" key="4">
    <source>
        <dbReference type="ARBA" id="ARBA00022692"/>
    </source>
</evidence>
<keyword evidence="6" id="KW-0653">Protein transport</keyword>
<evidence type="ECO:0000256" key="3">
    <source>
        <dbReference type="ARBA" id="ARBA00022448"/>
    </source>
</evidence>
<evidence type="ECO:0000313" key="12">
    <source>
        <dbReference type="Proteomes" id="UP001187682"/>
    </source>
</evidence>
<protein>
    <submittedName>
        <fullName evidence="11">Related to sexual differentiation process protein isp4</fullName>
    </submittedName>
</protein>
<dbReference type="InterPro" id="IPR004813">
    <property type="entry name" value="OPT"/>
</dbReference>
<sequence length="901" mass="101018">MAEDPEKSAWDPVAPRRREVQDEKTQDTPQVEEPETPREPDTRGAYDEVDLCATGDDLLHVKELADQYTLEEVKLLMQRIHKVHKHDPNFPFSVIKKIEEFLGMHHASGQGQELQANRSDVTVLAQPEKHRALIQELKLEAALITNNSPYAEVRAVAENDDDPDTPCSTIRAWAIGILFAIPISFVNQLFSITYPSLFVLSNVVQLLAWPVGKLCELALPDVGVTVFDVRHSLNPGVFSKKEHMLITIMANVAYNPPYTAYTMWMQYLPHYFNQPWAAQFGYQILVALSTNFIGYGVAGVCRRFIVYPSYCIWPTTLVTLALNSALHKQDKNPAVRGPGLSVWRSSRRAFFYASFLAMKLWYWLPAFLWTSLSNFSWMTWISPMNRDLSTITGFNSGLGVNPWPTFDWETLHWDGSDPLVIPWFCTLNKFIGAVGSMGIILGLWYSNAYNTGYLPINSNGIYDNMAMRYSAFLVVGEDRLFNKEGYDGYSAPYITAGNIVLFMSFFAVYTATLTYAALYYGDEIARGVRSLVSSALRRQNDGDESIPVVDVHNRLMRRYTEVPEWWYLAILLPAAALGIAGIAAFDTYTSPGVVFYGLALCVIFVVPVGIIKATTGIEVVLNVLAELMGGAFVDGNALSMNYFKTFGYVTTAKAIQFSGNLKLGHYAKVPPRQGFCAQIAAALVSTFVCTGVLSYQMKHVEGVCTPEAEMSMYCQNIDSLFTSTVFWGSVGPGRLWGPGGMYTETLVGFPLGVLAVVACWWLGRVERVRGWMRGVHPVALVYGGLSWAPYNMSYVWPAVPVGWLSWVYLRRRFLAMWSKYNYVLSAAFSCGIAITGIIVFFAVRWEVSREVVWWGNTVNSQGCEANPCVLKTLEDFDYFGPRVEVPELDISDFPEDFPEDI</sequence>
<keyword evidence="5" id="KW-0571">Peptide transport</keyword>
<feature type="region of interest" description="Disordered" evidence="9">
    <location>
        <begin position="1"/>
        <end position="45"/>
    </location>
</feature>
<organism evidence="11 12">
    <name type="scientific">Cephalotrichum gorgonifer</name>
    <dbReference type="NCBI Taxonomy" id="2041049"/>
    <lineage>
        <taxon>Eukaryota</taxon>
        <taxon>Fungi</taxon>
        <taxon>Dikarya</taxon>
        <taxon>Ascomycota</taxon>
        <taxon>Pezizomycotina</taxon>
        <taxon>Sordariomycetes</taxon>
        <taxon>Hypocreomycetidae</taxon>
        <taxon>Microascales</taxon>
        <taxon>Microascaceae</taxon>
        <taxon>Cephalotrichum</taxon>
    </lineage>
</organism>
<dbReference type="Pfam" id="PF03169">
    <property type="entry name" value="OPT"/>
    <property type="match status" value="1"/>
</dbReference>
<reference evidence="11" key="1">
    <citation type="submission" date="2018-03" db="EMBL/GenBank/DDBJ databases">
        <authorList>
            <person name="Guldener U."/>
        </authorList>
    </citation>
    <scope>NUCLEOTIDE SEQUENCE</scope>
</reference>
<comment type="caution">
    <text evidence="11">The sequence shown here is derived from an EMBL/GenBank/DDBJ whole genome shotgun (WGS) entry which is preliminary data.</text>
</comment>
<evidence type="ECO:0000313" key="11">
    <source>
        <dbReference type="EMBL" id="SPO05347.1"/>
    </source>
</evidence>
<feature type="transmembrane region" description="Helical" evidence="10">
    <location>
        <begin position="745"/>
        <end position="763"/>
    </location>
</feature>
<keyword evidence="4 10" id="KW-0812">Transmembrane</keyword>
<dbReference type="GO" id="GO:0016020">
    <property type="term" value="C:membrane"/>
    <property type="evidence" value="ECO:0007669"/>
    <property type="project" value="UniProtKB-SubCell"/>
</dbReference>
<dbReference type="PANTHER" id="PTHR22601">
    <property type="entry name" value="ISP4 LIKE PROTEIN"/>
    <property type="match status" value="1"/>
</dbReference>
<dbReference type="Proteomes" id="UP001187682">
    <property type="component" value="Unassembled WGS sequence"/>
</dbReference>
<accession>A0AAE8N3K8</accession>
<keyword evidence="7 10" id="KW-1133">Transmembrane helix</keyword>